<dbReference type="AlphaFoldDB" id="A0A8J3CQJ9"/>
<dbReference type="Gene3D" id="3.40.50.20">
    <property type="match status" value="1"/>
</dbReference>
<name>A0A8J3CQJ9_9PROT</name>
<dbReference type="RefSeq" id="WP_189495476.1">
    <property type="nucleotide sequence ID" value="NZ_BMZH01000002.1"/>
</dbReference>
<sequence length="301" mass="32942">MRIGLLASANLLPGHSDIREDAFEFDEELASLRSGFEPLGLSLDPVLWDEADHHAPDFDALLPLMVWDYFEGNEARFLDIMARANKTTAVLNTPDLLRWNSDKAYLEELAERGAKVIPTLRVDGVTPEDAARAFAAFGTDRIVIKPQVGGGAWRQALYTLGEAWPDADKLPPEGALIQPFLPSVTAEGEYSFLYFGGDFSHALLKTAKPGDYRIQSLYGGAEESYAPTDAEKEVAQAVLATLDTPPLYARVDQLRGLDGQLALIELEMIEPYLYLPHADVVDGVNQGAVRLGRAIMARLGA</sequence>
<dbReference type="Gene3D" id="3.30.470.20">
    <property type="entry name" value="ATP-grasp fold, B domain"/>
    <property type="match status" value="1"/>
</dbReference>
<evidence type="ECO:0000313" key="2">
    <source>
        <dbReference type="Proteomes" id="UP000634004"/>
    </source>
</evidence>
<dbReference type="EMBL" id="BMZH01000002">
    <property type="protein sequence ID" value="GHA86481.1"/>
    <property type="molecule type" value="Genomic_DNA"/>
</dbReference>
<evidence type="ECO:0000313" key="1">
    <source>
        <dbReference type="EMBL" id="GHA86481.1"/>
    </source>
</evidence>
<dbReference type="InterPro" id="IPR053191">
    <property type="entry name" value="DcsG_Biosynth_Enzyme"/>
</dbReference>
<dbReference type="GO" id="GO:0005524">
    <property type="term" value="F:ATP binding"/>
    <property type="evidence" value="ECO:0007669"/>
    <property type="project" value="InterPro"/>
</dbReference>
<dbReference type="InterPro" id="IPR013815">
    <property type="entry name" value="ATP_grasp_subdomain_1"/>
</dbReference>
<reference evidence="1" key="1">
    <citation type="journal article" date="2014" name="Int. J. Syst. Evol. Microbiol.">
        <title>Complete genome sequence of Corynebacterium casei LMG S-19264T (=DSM 44701T), isolated from a smear-ripened cheese.</title>
        <authorList>
            <consortium name="US DOE Joint Genome Institute (JGI-PGF)"/>
            <person name="Walter F."/>
            <person name="Albersmeier A."/>
            <person name="Kalinowski J."/>
            <person name="Ruckert C."/>
        </authorList>
    </citation>
    <scope>NUCLEOTIDE SEQUENCE</scope>
    <source>
        <strain evidence="1">KCTC 32513</strain>
    </source>
</reference>
<gene>
    <name evidence="1" type="ORF">GCM10009069_07110</name>
</gene>
<keyword evidence="2" id="KW-1185">Reference proteome</keyword>
<reference evidence="1" key="2">
    <citation type="submission" date="2020-09" db="EMBL/GenBank/DDBJ databases">
        <authorList>
            <person name="Sun Q."/>
            <person name="Kim S."/>
        </authorList>
    </citation>
    <scope>NUCLEOTIDE SEQUENCE</scope>
    <source>
        <strain evidence="1">KCTC 32513</strain>
    </source>
</reference>
<dbReference type="SUPFAM" id="SSF56059">
    <property type="entry name" value="Glutathione synthetase ATP-binding domain-like"/>
    <property type="match status" value="1"/>
</dbReference>
<protein>
    <submittedName>
        <fullName evidence="1">ATP-grasp domain protein</fullName>
    </submittedName>
</protein>
<proteinExistence type="predicted"/>
<dbReference type="Proteomes" id="UP000634004">
    <property type="component" value="Unassembled WGS sequence"/>
</dbReference>
<dbReference type="PANTHER" id="PTHR39217">
    <property type="match status" value="1"/>
</dbReference>
<comment type="caution">
    <text evidence="1">The sequence shown here is derived from an EMBL/GenBank/DDBJ whole genome shotgun (WGS) entry which is preliminary data.</text>
</comment>
<dbReference type="Gene3D" id="3.30.1490.20">
    <property type="entry name" value="ATP-grasp fold, A domain"/>
    <property type="match status" value="1"/>
</dbReference>
<dbReference type="PANTHER" id="PTHR39217:SF1">
    <property type="entry name" value="GLUTATHIONE SYNTHETASE"/>
    <property type="match status" value="1"/>
</dbReference>
<organism evidence="1 2">
    <name type="scientific">Algimonas arctica</name>
    <dbReference type="NCBI Taxonomy" id="1479486"/>
    <lineage>
        <taxon>Bacteria</taxon>
        <taxon>Pseudomonadati</taxon>
        <taxon>Pseudomonadota</taxon>
        <taxon>Alphaproteobacteria</taxon>
        <taxon>Maricaulales</taxon>
        <taxon>Robiginitomaculaceae</taxon>
        <taxon>Algimonas</taxon>
    </lineage>
</organism>
<accession>A0A8J3CQJ9</accession>